<evidence type="ECO:0000313" key="5">
    <source>
        <dbReference type="Proteomes" id="UP000198374"/>
    </source>
</evidence>
<name>A0A1Z5I996_9LACO</name>
<evidence type="ECO:0000259" key="3">
    <source>
        <dbReference type="PROSITE" id="PS50977"/>
    </source>
</evidence>
<sequence length="180" mass="21304">MAELKAKDKSKEKFYQALLQMKADGVDYRATTVQQIASYAGLSRQTFYRHYQDKDEIIASRVHEFKLNALHRFRLTANLDAQAMIGFLIAYWNDHREFFALIEWAELREVLIDNIAFMQREVMKMNNVVHLNEAYITNTYAGATYMFLRTFLEEDSQSRNVQTLTELFLKMTNNYNLLFK</sequence>
<dbReference type="SUPFAM" id="SSF46689">
    <property type="entry name" value="Homeodomain-like"/>
    <property type="match status" value="1"/>
</dbReference>
<dbReference type="InterPro" id="IPR009057">
    <property type="entry name" value="Homeodomain-like_sf"/>
</dbReference>
<dbReference type="RefSeq" id="WP_089108132.1">
    <property type="nucleotide sequence ID" value="NZ_BCMF01000001.1"/>
</dbReference>
<dbReference type="Gene3D" id="1.10.357.10">
    <property type="entry name" value="Tetracycline Repressor, domain 2"/>
    <property type="match status" value="1"/>
</dbReference>
<dbReference type="Proteomes" id="UP000198374">
    <property type="component" value="Unassembled WGS sequence"/>
</dbReference>
<evidence type="ECO:0000256" key="1">
    <source>
        <dbReference type="ARBA" id="ARBA00023125"/>
    </source>
</evidence>
<dbReference type="GO" id="GO:0003677">
    <property type="term" value="F:DNA binding"/>
    <property type="evidence" value="ECO:0007669"/>
    <property type="project" value="UniProtKB-UniRule"/>
</dbReference>
<dbReference type="PANTHER" id="PTHR43479">
    <property type="entry name" value="ACREF/ENVCD OPERON REPRESSOR-RELATED"/>
    <property type="match status" value="1"/>
</dbReference>
<comment type="caution">
    <text evidence="4">The sequence shown here is derived from an EMBL/GenBank/DDBJ whole genome shotgun (WGS) entry which is preliminary data.</text>
</comment>
<accession>A0A1Z5I996</accession>
<organism evidence="4 5">
    <name type="scientific">Secundilactobacillus mixtipabuli</name>
    <dbReference type="NCBI Taxonomy" id="1435342"/>
    <lineage>
        <taxon>Bacteria</taxon>
        <taxon>Bacillati</taxon>
        <taxon>Bacillota</taxon>
        <taxon>Bacilli</taxon>
        <taxon>Lactobacillales</taxon>
        <taxon>Lactobacillaceae</taxon>
        <taxon>Secundilactobacillus</taxon>
    </lineage>
</organism>
<gene>
    <name evidence="4" type="primary">tetR_5</name>
    <name evidence="4" type="ORF">IWT30_00248</name>
</gene>
<dbReference type="PROSITE" id="PS50977">
    <property type="entry name" value="HTH_TETR_2"/>
    <property type="match status" value="1"/>
</dbReference>
<dbReference type="OrthoDB" id="9810250at2"/>
<dbReference type="Pfam" id="PF00440">
    <property type="entry name" value="TetR_N"/>
    <property type="match status" value="1"/>
</dbReference>
<dbReference type="PANTHER" id="PTHR43479:SF11">
    <property type="entry name" value="ACREF_ENVCD OPERON REPRESSOR-RELATED"/>
    <property type="match status" value="1"/>
</dbReference>
<keyword evidence="1 2" id="KW-0238">DNA-binding</keyword>
<dbReference type="InterPro" id="IPR001647">
    <property type="entry name" value="HTH_TetR"/>
</dbReference>
<dbReference type="EMBL" id="BCMF01000001">
    <property type="protein sequence ID" value="GAW98304.1"/>
    <property type="molecule type" value="Genomic_DNA"/>
</dbReference>
<protein>
    <submittedName>
        <fullName evidence="4">TetR family transcriptional regulator</fullName>
    </submittedName>
</protein>
<keyword evidence="5" id="KW-1185">Reference proteome</keyword>
<dbReference type="InterPro" id="IPR050624">
    <property type="entry name" value="HTH-type_Tx_Regulator"/>
</dbReference>
<reference evidence="4 5" key="1">
    <citation type="submission" date="2015-11" db="EMBL/GenBank/DDBJ databases">
        <title>Draft genome sequences of new species of the genus Lactobacillus isolated from orchardgrass silage.</title>
        <authorList>
            <person name="Tohno M."/>
            <person name="Tanizawa Y."/>
            <person name="Arita M."/>
        </authorList>
    </citation>
    <scope>NUCLEOTIDE SEQUENCE [LARGE SCALE GENOMIC DNA]</scope>
    <source>
        <strain evidence="4 5">IWT30</strain>
    </source>
</reference>
<evidence type="ECO:0000313" key="4">
    <source>
        <dbReference type="EMBL" id="GAW98304.1"/>
    </source>
</evidence>
<feature type="domain" description="HTH tetR-type" evidence="3">
    <location>
        <begin position="8"/>
        <end position="69"/>
    </location>
</feature>
<proteinExistence type="predicted"/>
<evidence type="ECO:0000256" key="2">
    <source>
        <dbReference type="PROSITE-ProRule" id="PRU00335"/>
    </source>
</evidence>
<dbReference type="AlphaFoldDB" id="A0A1Z5I996"/>
<feature type="DNA-binding region" description="H-T-H motif" evidence="2">
    <location>
        <begin position="32"/>
        <end position="51"/>
    </location>
</feature>